<dbReference type="EMBL" id="AP018216">
    <property type="protein sequence ID" value="BAY70843.1"/>
    <property type="molecule type" value="Genomic_DNA"/>
</dbReference>
<feature type="transmembrane region" description="Helical" evidence="2">
    <location>
        <begin position="232"/>
        <end position="249"/>
    </location>
</feature>
<evidence type="ECO:0000313" key="3">
    <source>
        <dbReference type="EMBL" id="BAY70843.1"/>
    </source>
</evidence>
<feature type="coiled-coil region" evidence="1">
    <location>
        <begin position="146"/>
        <end position="173"/>
    </location>
</feature>
<keyword evidence="2" id="KW-1133">Transmembrane helix</keyword>
<dbReference type="Proteomes" id="UP000217507">
    <property type="component" value="Chromosome"/>
</dbReference>
<reference evidence="3 4" key="1">
    <citation type="submission" date="2017-06" db="EMBL/GenBank/DDBJ databases">
        <title>Genome sequencing of cyanobaciteial culture collection at National Institute for Environmental Studies (NIES).</title>
        <authorList>
            <person name="Hirose Y."/>
            <person name="Shimura Y."/>
            <person name="Fujisawa T."/>
            <person name="Nakamura Y."/>
            <person name="Kawachi M."/>
        </authorList>
    </citation>
    <scope>NUCLEOTIDE SEQUENCE [LARGE SCALE GENOMIC DNA]</scope>
    <source>
        <strain evidence="3 4">NIES-23</strain>
    </source>
</reference>
<dbReference type="AlphaFoldDB" id="A0A1Z4KPP5"/>
<evidence type="ECO:0000313" key="4">
    <source>
        <dbReference type="Proteomes" id="UP000217507"/>
    </source>
</evidence>
<gene>
    <name evidence="3" type="ORF">NIES23_36520</name>
</gene>
<name>A0A1Z4KPP5_ANAVA</name>
<sequence>MAETEIREPNIRETDNQEKDIREFVELEFTKLSKLVGTIQPLIEIINLWRLLGYGMLVLALLDTIEIFVPPSVMNPTWEFQTMGRLVNQVGVPLIAMLFVFSGKLTKRAKWEPRILSFLSHLTLLVALLYLLLIPLGVVNTVRLYNTNLEQIRAGYEQRLSQANQAEKQLSQTSPTEIDSLIKRQGGSLNGRNPEDVKNQILSELTQAKQQLKTQKETNQSSVTLNLFKNSVKWNLGALISAALFFTIWKETRWARKKVV</sequence>
<dbReference type="NCBIfam" id="NF038305">
    <property type="entry name" value="HpsJ_fam"/>
    <property type="match status" value="1"/>
</dbReference>
<feature type="transmembrane region" description="Helical" evidence="2">
    <location>
        <begin position="51"/>
        <end position="74"/>
    </location>
</feature>
<feature type="transmembrane region" description="Helical" evidence="2">
    <location>
        <begin position="86"/>
        <end position="103"/>
    </location>
</feature>
<dbReference type="InterPro" id="IPR047709">
    <property type="entry name" value="HpsJ-like"/>
</dbReference>
<proteinExistence type="predicted"/>
<keyword evidence="2" id="KW-0812">Transmembrane</keyword>
<evidence type="ECO:0000256" key="1">
    <source>
        <dbReference type="SAM" id="Coils"/>
    </source>
</evidence>
<evidence type="ECO:0000256" key="2">
    <source>
        <dbReference type="SAM" id="Phobius"/>
    </source>
</evidence>
<accession>A0A1Z4KPP5</accession>
<organism evidence="3 4">
    <name type="scientific">Trichormus variabilis NIES-23</name>
    <dbReference type="NCBI Taxonomy" id="1973479"/>
    <lineage>
        <taxon>Bacteria</taxon>
        <taxon>Bacillati</taxon>
        <taxon>Cyanobacteriota</taxon>
        <taxon>Cyanophyceae</taxon>
        <taxon>Nostocales</taxon>
        <taxon>Nostocaceae</taxon>
        <taxon>Trichormus</taxon>
    </lineage>
</organism>
<keyword evidence="1" id="KW-0175">Coiled coil</keyword>
<feature type="transmembrane region" description="Helical" evidence="2">
    <location>
        <begin position="115"/>
        <end position="138"/>
    </location>
</feature>
<protein>
    <submittedName>
        <fullName evidence="3">Uncharacterized protein</fullName>
    </submittedName>
</protein>
<keyword evidence="2" id="KW-0472">Membrane</keyword>